<reference evidence="1" key="1">
    <citation type="submission" date="2014-11" db="EMBL/GenBank/DDBJ databases">
        <authorList>
            <person name="Amaro Gonzalez C."/>
        </authorList>
    </citation>
    <scope>NUCLEOTIDE SEQUENCE</scope>
</reference>
<proteinExistence type="predicted"/>
<dbReference type="EMBL" id="GBXM01048759">
    <property type="protein sequence ID" value="JAH59818.1"/>
    <property type="molecule type" value="Transcribed_RNA"/>
</dbReference>
<accession>A0A0E9U4F5</accession>
<name>A0A0E9U4F5_ANGAN</name>
<organism evidence="1">
    <name type="scientific">Anguilla anguilla</name>
    <name type="common">European freshwater eel</name>
    <name type="synonym">Muraena anguilla</name>
    <dbReference type="NCBI Taxonomy" id="7936"/>
    <lineage>
        <taxon>Eukaryota</taxon>
        <taxon>Metazoa</taxon>
        <taxon>Chordata</taxon>
        <taxon>Craniata</taxon>
        <taxon>Vertebrata</taxon>
        <taxon>Euteleostomi</taxon>
        <taxon>Actinopterygii</taxon>
        <taxon>Neopterygii</taxon>
        <taxon>Teleostei</taxon>
        <taxon>Anguilliformes</taxon>
        <taxon>Anguillidae</taxon>
        <taxon>Anguilla</taxon>
    </lineage>
</organism>
<reference evidence="1" key="2">
    <citation type="journal article" date="2015" name="Fish Shellfish Immunol.">
        <title>Early steps in the European eel (Anguilla anguilla)-Vibrio vulnificus interaction in the gills: Role of the RtxA13 toxin.</title>
        <authorList>
            <person name="Callol A."/>
            <person name="Pajuelo D."/>
            <person name="Ebbesson L."/>
            <person name="Teles M."/>
            <person name="MacKenzie S."/>
            <person name="Amaro C."/>
        </authorList>
    </citation>
    <scope>NUCLEOTIDE SEQUENCE</scope>
</reference>
<dbReference type="AlphaFoldDB" id="A0A0E9U4F5"/>
<protein>
    <submittedName>
        <fullName evidence="1">Uncharacterized protein</fullName>
    </submittedName>
</protein>
<evidence type="ECO:0000313" key="1">
    <source>
        <dbReference type="EMBL" id="JAH59818.1"/>
    </source>
</evidence>
<sequence length="18" mass="1863">MGGLIRANCPSDSLSERG</sequence>